<dbReference type="InterPro" id="IPR004375">
    <property type="entry name" value="NanQ/TabA/YiaL"/>
</dbReference>
<reference evidence="1 2" key="1">
    <citation type="submission" date="2013-06" db="EMBL/GenBank/DDBJ databases">
        <authorList>
            <person name="Walk S."/>
            <person name="Aronoff D."/>
            <person name="Young V.Y."/>
            <person name="Marsh J."/>
            <person name="Harrison L."/>
            <person name="Daugherty S.C."/>
            <person name="Shefchek K.A."/>
            <person name="Hine E.E."/>
            <person name="Tallon L.J."/>
            <person name="Sadzewicz L.K."/>
            <person name="Rasko D.A."/>
        </authorList>
    </citation>
    <scope>NUCLEOTIDE SEQUENCE [LARGE SCALE GENOMIC DNA]</scope>
    <source>
        <strain evidence="1 2">ATCC 638</strain>
    </source>
</reference>
<dbReference type="Pfam" id="PF04074">
    <property type="entry name" value="DUF386"/>
    <property type="match status" value="1"/>
</dbReference>
<dbReference type="PANTHER" id="PTHR34986:SF1">
    <property type="entry name" value="PROTEIN YIAL"/>
    <property type="match status" value="1"/>
</dbReference>
<accession>T4VUA4</accession>
<evidence type="ECO:0008006" key="3">
    <source>
        <dbReference type="Google" id="ProtNLM"/>
    </source>
</evidence>
<dbReference type="Proteomes" id="UP000015688">
    <property type="component" value="Unassembled WGS sequence"/>
</dbReference>
<dbReference type="PATRIC" id="fig|1233171.3.peg.253"/>
<evidence type="ECO:0000313" key="1">
    <source>
        <dbReference type="EMBL" id="EQK44675.1"/>
    </source>
</evidence>
<comment type="caution">
    <text evidence="1">The sequence shown here is derived from an EMBL/GenBank/DDBJ whole genome shotgun (WGS) entry which is preliminary data.</text>
</comment>
<name>T4VUA4_PARBF</name>
<sequence length="150" mass="17484">MIFGNIKHEKTYSKIEDDLKVCFEYAKKNALSEFDKGSYQLDGDNIFVNIVEYETCGKEQRFWEAHKKYIDIHLMLEGSEIIDVGFIENLVQKDYQEKEDFLPLEGEPTGSIKLEEGDFLVCYQEDAHMTAIKVNKKSSIKKAIFKVRLK</sequence>
<protein>
    <recommendedName>
        <fullName evidence="3">YhcH/YjgK/YiaL family protein</fullName>
    </recommendedName>
</protein>
<organism evidence="1 2">
    <name type="scientific">Paraclostridium bifermentans ATCC 638 = DSM 14991</name>
    <dbReference type="NCBI Taxonomy" id="1233171"/>
    <lineage>
        <taxon>Bacteria</taxon>
        <taxon>Bacillati</taxon>
        <taxon>Bacillota</taxon>
        <taxon>Clostridia</taxon>
        <taxon>Peptostreptococcales</taxon>
        <taxon>Peptostreptococcaceae</taxon>
        <taxon>Paraclostridium</taxon>
    </lineage>
</organism>
<dbReference type="GeneID" id="67473896"/>
<dbReference type="EMBL" id="AVNC01000010">
    <property type="protein sequence ID" value="EQK44675.1"/>
    <property type="molecule type" value="Genomic_DNA"/>
</dbReference>
<proteinExistence type="predicted"/>
<dbReference type="Gene3D" id="2.60.120.370">
    <property type="entry name" value="YhcH/YjgK/YiaL"/>
    <property type="match status" value="1"/>
</dbReference>
<dbReference type="RefSeq" id="WP_021431675.1">
    <property type="nucleotide sequence ID" value="NZ_AVNC01000010.1"/>
</dbReference>
<dbReference type="SUPFAM" id="SSF51197">
    <property type="entry name" value="Clavaminate synthase-like"/>
    <property type="match status" value="1"/>
</dbReference>
<evidence type="ECO:0000313" key="2">
    <source>
        <dbReference type="Proteomes" id="UP000015688"/>
    </source>
</evidence>
<dbReference type="NCBIfam" id="TIGR00022">
    <property type="entry name" value="YhcH/YjgK/YiaL family protein"/>
    <property type="match status" value="1"/>
</dbReference>
<gene>
    <name evidence="1" type="ORF">C672_0339</name>
</gene>
<dbReference type="InterPro" id="IPR037012">
    <property type="entry name" value="NanQ/TabA/YiaL_sf"/>
</dbReference>
<dbReference type="AlphaFoldDB" id="T4VUA4"/>
<dbReference type="GO" id="GO:0005829">
    <property type="term" value="C:cytosol"/>
    <property type="evidence" value="ECO:0007669"/>
    <property type="project" value="TreeGrafter"/>
</dbReference>
<dbReference type="PANTHER" id="PTHR34986">
    <property type="entry name" value="EVOLVED BETA-GALACTOSIDASE SUBUNIT BETA"/>
    <property type="match status" value="1"/>
</dbReference>